<sequence>MKSTENNSKSVLILGVEDSPGLIASETFRKKGFRVIVGCHVKLCTTFFSRYPHQRVIYPSPDLSPDA</sequence>
<dbReference type="Proteomes" id="UP000285655">
    <property type="component" value="Unassembled WGS sequence"/>
</dbReference>
<protein>
    <submittedName>
        <fullName evidence="1">Uncharacterized protein</fullName>
    </submittedName>
</protein>
<evidence type="ECO:0000313" key="1">
    <source>
        <dbReference type="EMBL" id="RJO60853.1"/>
    </source>
</evidence>
<feature type="non-terminal residue" evidence="1">
    <location>
        <position position="67"/>
    </location>
</feature>
<dbReference type="EMBL" id="QZJW01000037">
    <property type="protein sequence ID" value="RJO60853.1"/>
    <property type="molecule type" value="Genomic_DNA"/>
</dbReference>
<accession>A0A419DCP0</accession>
<reference evidence="1 2" key="1">
    <citation type="journal article" date="2017" name="ISME J.">
        <title>Energy and carbon metabolisms in a deep terrestrial subsurface fluid microbial community.</title>
        <authorList>
            <person name="Momper L."/>
            <person name="Jungbluth S.P."/>
            <person name="Lee M.D."/>
            <person name="Amend J.P."/>
        </authorList>
    </citation>
    <scope>NUCLEOTIDE SEQUENCE [LARGE SCALE GENOMIC DNA]</scope>
    <source>
        <strain evidence="1">SURF_29</strain>
    </source>
</reference>
<comment type="caution">
    <text evidence="1">The sequence shown here is derived from an EMBL/GenBank/DDBJ whole genome shotgun (WGS) entry which is preliminary data.</text>
</comment>
<name>A0A419DCP0_9BACT</name>
<gene>
    <name evidence="1" type="ORF">C4544_04220</name>
</gene>
<evidence type="ECO:0000313" key="2">
    <source>
        <dbReference type="Proteomes" id="UP000285655"/>
    </source>
</evidence>
<dbReference type="AlphaFoldDB" id="A0A419DCP0"/>
<organism evidence="1 2">
    <name type="scientific">candidate division WS5 bacterium</name>
    <dbReference type="NCBI Taxonomy" id="2093353"/>
    <lineage>
        <taxon>Bacteria</taxon>
        <taxon>candidate division WS5</taxon>
    </lineage>
</organism>
<proteinExistence type="predicted"/>